<keyword evidence="1" id="KW-0472">Membrane</keyword>
<dbReference type="InterPro" id="IPR028087">
    <property type="entry name" value="Tad_N"/>
</dbReference>
<sequence length="150" mass="16508">MKRWLNDEEGGVYPLAAGIIIFVLAFGGLLIDGGMTIYHHTKLSSAVDAATVATLDAYDRELWEESGEISLNDNEVRAIATRYLTQNMEEASIRNLTIDASRNRVTLEASATAPLFFMAMFNRYETEVQASASASLDDSNFEGGEEETDD</sequence>
<evidence type="ECO:0000313" key="3">
    <source>
        <dbReference type="EMBL" id="MBM7634992.1"/>
    </source>
</evidence>
<feature type="domain" description="Putative Flp pilus-assembly TadG-like N-terminal" evidence="2">
    <location>
        <begin position="15"/>
        <end position="53"/>
    </location>
</feature>
<protein>
    <recommendedName>
        <fullName evidence="2">Putative Flp pilus-assembly TadG-like N-terminal domain-containing protein</fullName>
    </recommendedName>
</protein>
<evidence type="ECO:0000256" key="1">
    <source>
        <dbReference type="SAM" id="Phobius"/>
    </source>
</evidence>
<keyword evidence="1" id="KW-1133">Transmembrane helix</keyword>
<gene>
    <name evidence="3" type="ORF">JOD17_004135</name>
</gene>
<feature type="transmembrane region" description="Helical" evidence="1">
    <location>
        <begin position="12"/>
        <end position="31"/>
    </location>
</feature>
<dbReference type="EMBL" id="JAFBEC010000021">
    <property type="protein sequence ID" value="MBM7634992.1"/>
    <property type="molecule type" value="Genomic_DNA"/>
</dbReference>
<evidence type="ECO:0000259" key="2">
    <source>
        <dbReference type="Pfam" id="PF13400"/>
    </source>
</evidence>
<dbReference type="Pfam" id="PF13400">
    <property type="entry name" value="Tad"/>
    <property type="match status" value="1"/>
</dbReference>
<keyword evidence="1" id="KW-0812">Transmembrane</keyword>
<dbReference type="Proteomes" id="UP000741863">
    <property type="component" value="Unassembled WGS sequence"/>
</dbReference>
<accession>A0ABS2PIA1</accession>
<name>A0ABS2PIA1_9BACL</name>
<organism evidence="3 4">
    <name type="scientific">Geomicrobium sediminis</name>
    <dbReference type="NCBI Taxonomy" id="1347788"/>
    <lineage>
        <taxon>Bacteria</taxon>
        <taxon>Bacillati</taxon>
        <taxon>Bacillota</taxon>
        <taxon>Bacilli</taxon>
        <taxon>Bacillales</taxon>
        <taxon>Geomicrobium</taxon>
    </lineage>
</organism>
<keyword evidence="4" id="KW-1185">Reference proteome</keyword>
<dbReference type="RefSeq" id="WP_204699736.1">
    <property type="nucleotide sequence ID" value="NZ_JAFBEC010000021.1"/>
</dbReference>
<comment type="caution">
    <text evidence="3">The sequence shown here is derived from an EMBL/GenBank/DDBJ whole genome shotgun (WGS) entry which is preliminary data.</text>
</comment>
<reference evidence="3 4" key="1">
    <citation type="submission" date="2021-01" db="EMBL/GenBank/DDBJ databases">
        <title>Genomic Encyclopedia of Type Strains, Phase IV (KMG-IV): sequencing the most valuable type-strain genomes for metagenomic binning, comparative biology and taxonomic classification.</title>
        <authorList>
            <person name="Goeker M."/>
        </authorList>
    </citation>
    <scope>NUCLEOTIDE SEQUENCE [LARGE SCALE GENOMIC DNA]</scope>
    <source>
        <strain evidence="3 4">DSM 25540</strain>
    </source>
</reference>
<proteinExistence type="predicted"/>
<evidence type="ECO:0000313" key="4">
    <source>
        <dbReference type="Proteomes" id="UP000741863"/>
    </source>
</evidence>